<dbReference type="EMBL" id="MT670419">
    <property type="protein sequence ID" value="QNO00312.1"/>
    <property type="molecule type" value="Genomic_DNA"/>
</dbReference>
<gene>
    <name evidence="1" type="ORF">phiPsa315_118</name>
</gene>
<name>A0A7G9V206_9CAUD</name>
<reference evidence="1 2" key="1">
    <citation type="submission" date="2020-06" db="EMBL/GenBank/DDBJ databases">
        <title>Characterization of Pseudomonas phiPsa374-like phages.</title>
        <authorList>
            <person name="Warring S."/>
            <person name="Malone L.M."/>
            <person name="Easingwood R.A."/>
            <person name="Rigano L."/>
            <person name="Frampton R.A."/>
            <person name="Lopez Acedo E."/>
            <person name="Templeton M.D."/>
            <person name="Kleffmann T."/>
            <person name="Bostina M."/>
            <person name="Fineran P.C."/>
        </authorList>
    </citation>
    <scope>NUCLEOTIDE SEQUENCE [LARGE SCALE GENOMIC DNA]</scope>
</reference>
<evidence type="ECO:0000313" key="2">
    <source>
        <dbReference type="Proteomes" id="UP000516132"/>
    </source>
</evidence>
<protein>
    <submittedName>
        <fullName evidence="1">Uncharacterized protein</fullName>
    </submittedName>
</protein>
<keyword evidence="2" id="KW-1185">Reference proteome</keyword>
<accession>A0A7G9V206</accession>
<evidence type="ECO:0000313" key="1">
    <source>
        <dbReference type="EMBL" id="QNO00312.1"/>
    </source>
</evidence>
<dbReference type="Proteomes" id="UP000516132">
    <property type="component" value="Segment"/>
</dbReference>
<organism evidence="1 2">
    <name type="scientific">Pseudomonas phage phiPsa315</name>
    <dbReference type="NCBI Taxonomy" id="1460363"/>
    <lineage>
        <taxon>Viruses</taxon>
        <taxon>Duplodnaviria</taxon>
        <taxon>Heunggongvirae</taxon>
        <taxon>Uroviricota</taxon>
        <taxon>Caudoviricetes</taxon>
        <taxon>Vandenendeviridae</taxon>
        <taxon>Gorskivirinae</taxon>
        <taxon>Otagovirus</taxon>
        <taxon>Otagovirus psa315</taxon>
    </lineage>
</organism>
<proteinExistence type="predicted"/>
<sequence length="88" mass="10328">MWPFKKRTVDPVLPQTEWEAVKPTDAIIFAVSTGEYSLWLFPYQYMNWAAEYMGKPKIYNVTSPYSFGAAHMMVEACKKYVQDVIRHE</sequence>